<protein>
    <recommendedName>
        <fullName evidence="4">Thioredoxin domain-containing protein</fullName>
    </recommendedName>
</protein>
<gene>
    <name evidence="5" type="ORF">GH754_16300</name>
</gene>
<dbReference type="OrthoDB" id="7629852at2"/>
<dbReference type="Gene3D" id="3.40.30.10">
    <property type="entry name" value="Glutaredoxin"/>
    <property type="match status" value="1"/>
</dbReference>
<keyword evidence="2" id="KW-1015">Disulfide bond</keyword>
<evidence type="ECO:0000259" key="4">
    <source>
        <dbReference type="Pfam" id="PF00085"/>
    </source>
</evidence>
<evidence type="ECO:0000313" key="6">
    <source>
        <dbReference type="Proteomes" id="UP000480185"/>
    </source>
</evidence>
<comment type="caution">
    <text evidence="5">The sequence shown here is derived from an EMBL/GenBank/DDBJ whole genome shotgun (WGS) entry which is preliminary data.</text>
</comment>
<dbReference type="GO" id="GO:0015035">
    <property type="term" value="F:protein-disulfide reductase activity"/>
    <property type="evidence" value="ECO:0007669"/>
    <property type="project" value="TreeGrafter"/>
</dbReference>
<reference evidence="5 6" key="1">
    <citation type="submission" date="2019-11" db="EMBL/GenBank/DDBJ databases">
        <authorList>
            <person name="Li J."/>
        </authorList>
    </citation>
    <scope>NUCLEOTIDE SEQUENCE [LARGE SCALE GENOMIC DNA]</scope>
    <source>
        <strain evidence="5 6">J4</strain>
    </source>
</reference>
<name>A0A6G1XA57_9BACI</name>
<dbReference type="RefSeq" id="WP_153729713.1">
    <property type="nucleotide sequence ID" value="NZ_WJNH01000012.1"/>
</dbReference>
<evidence type="ECO:0000256" key="1">
    <source>
        <dbReference type="ARBA" id="ARBA00008987"/>
    </source>
</evidence>
<dbReference type="Proteomes" id="UP000480185">
    <property type="component" value="Unassembled WGS sequence"/>
</dbReference>
<dbReference type="PANTHER" id="PTHR45663">
    <property type="entry name" value="GEO12009P1"/>
    <property type="match status" value="1"/>
</dbReference>
<evidence type="ECO:0000256" key="3">
    <source>
        <dbReference type="ARBA" id="ARBA00023284"/>
    </source>
</evidence>
<dbReference type="InterPro" id="IPR013766">
    <property type="entry name" value="Thioredoxin_domain"/>
</dbReference>
<keyword evidence="6" id="KW-1185">Reference proteome</keyword>
<proteinExistence type="inferred from homology"/>
<dbReference type="InterPro" id="IPR036249">
    <property type="entry name" value="Thioredoxin-like_sf"/>
</dbReference>
<dbReference type="CDD" id="cd02947">
    <property type="entry name" value="TRX_family"/>
    <property type="match status" value="1"/>
</dbReference>
<dbReference type="EMBL" id="WJNH01000012">
    <property type="protein sequence ID" value="MRG87827.1"/>
    <property type="molecule type" value="Genomic_DNA"/>
</dbReference>
<keyword evidence="3" id="KW-0676">Redox-active center</keyword>
<dbReference type="GO" id="GO:0005737">
    <property type="term" value="C:cytoplasm"/>
    <property type="evidence" value="ECO:0007669"/>
    <property type="project" value="TreeGrafter"/>
</dbReference>
<comment type="similarity">
    <text evidence="1">Belongs to the thioredoxin family.</text>
</comment>
<dbReference type="SUPFAM" id="SSF52833">
    <property type="entry name" value="Thioredoxin-like"/>
    <property type="match status" value="1"/>
</dbReference>
<dbReference type="PANTHER" id="PTHR45663:SF11">
    <property type="entry name" value="GEO12009P1"/>
    <property type="match status" value="1"/>
</dbReference>
<evidence type="ECO:0000313" key="5">
    <source>
        <dbReference type="EMBL" id="MRG87827.1"/>
    </source>
</evidence>
<accession>A0A6G1XA57</accession>
<feature type="domain" description="Thioredoxin" evidence="4">
    <location>
        <begin position="1"/>
        <end position="65"/>
    </location>
</feature>
<dbReference type="AlphaFoldDB" id="A0A6G1XA57"/>
<evidence type="ECO:0000256" key="2">
    <source>
        <dbReference type="ARBA" id="ARBA00023157"/>
    </source>
</evidence>
<sequence length="67" mass="7239">MAPVVSAVSEDVQEVNFYSVDVDDSPKLASQYGVMSIPTMILFKSGKEVDRKTGAMPEPAVKDFASQ</sequence>
<organism evidence="5 6">
    <name type="scientific">Salinibacillus xinjiangensis</name>
    <dbReference type="NCBI Taxonomy" id="1229268"/>
    <lineage>
        <taxon>Bacteria</taxon>
        <taxon>Bacillati</taxon>
        <taxon>Bacillota</taxon>
        <taxon>Bacilli</taxon>
        <taxon>Bacillales</taxon>
        <taxon>Bacillaceae</taxon>
        <taxon>Salinibacillus</taxon>
    </lineage>
</organism>
<dbReference type="Pfam" id="PF00085">
    <property type="entry name" value="Thioredoxin"/>
    <property type="match status" value="1"/>
</dbReference>